<dbReference type="GO" id="GO:0033573">
    <property type="term" value="C:high-affinity iron permease complex"/>
    <property type="evidence" value="ECO:0007669"/>
    <property type="project" value="InterPro"/>
</dbReference>
<feature type="transmembrane region" description="Helical" evidence="6">
    <location>
        <begin position="168"/>
        <end position="186"/>
    </location>
</feature>
<feature type="transmembrane region" description="Helical" evidence="6">
    <location>
        <begin position="193"/>
        <end position="215"/>
    </location>
</feature>
<keyword evidence="3 6" id="KW-0812">Transmembrane</keyword>
<name>A0AAD9DDJ5_9STRA</name>
<feature type="transmembrane region" description="Helical" evidence="6">
    <location>
        <begin position="54"/>
        <end position="75"/>
    </location>
</feature>
<evidence type="ECO:0000256" key="3">
    <source>
        <dbReference type="ARBA" id="ARBA00022692"/>
    </source>
</evidence>
<evidence type="ECO:0000313" key="8">
    <source>
        <dbReference type="Proteomes" id="UP001224775"/>
    </source>
</evidence>
<evidence type="ECO:0000256" key="1">
    <source>
        <dbReference type="ARBA" id="ARBA00004141"/>
    </source>
</evidence>
<dbReference type="Pfam" id="PF03239">
    <property type="entry name" value="FTR1"/>
    <property type="match status" value="1"/>
</dbReference>
<dbReference type="GO" id="GO:0015093">
    <property type="term" value="F:ferrous iron transmembrane transporter activity"/>
    <property type="evidence" value="ECO:0007669"/>
    <property type="project" value="TreeGrafter"/>
</dbReference>
<comment type="subcellular location">
    <subcellularLocation>
        <location evidence="1">Membrane</location>
        <topology evidence="1">Multi-pass membrane protein</topology>
    </subcellularLocation>
</comment>
<comment type="caution">
    <text evidence="7">The sequence shown here is derived from an EMBL/GenBank/DDBJ whole genome shotgun (WGS) entry which is preliminary data.</text>
</comment>
<sequence length="248" mass="27185">MSVPLFNGAVMTIFAREVLEGTVIIGQYRTVVQRTPEWQEPEKQKAGLKAISTAAGWASLVAVILIICVAVPLGLLSRDFDERVGDIIEGVSKVVAAFCILQLSLKMPKFLGLYASKKGKDGVQIGLTLKSIRFNVAWNIWREVAEIGVFLIPFFLEGDKAKAIPLSGLAGIVVGGILGAIIYIANKRMKNKTWLAVFMAVLLLFLATGLFTGGLHEFEEVWGMTQNVTTTVMLQEVSSVRRGCLWLW</sequence>
<evidence type="ECO:0000256" key="4">
    <source>
        <dbReference type="ARBA" id="ARBA00022989"/>
    </source>
</evidence>
<keyword evidence="8" id="KW-1185">Reference proteome</keyword>
<proteinExistence type="inferred from homology"/>
<evidence type="ECO:0000313" key="7">
    <source>
        <dbReference type="EMBL" id="KAK1743696.1"/>
    </source>
</evidence>
<dbReference type="EMBL" id="JATAAI010000008">
    <property type="protein sequence ID" value="KAK1743696.1"/>
    <property type="molecule type" value="Genomic_DNA"/>
</dbReference>
<dbReference type="AlphaFoldDB" id="A0AAD9DDJ5"/>
<dbReference type="InterPro" id="IPR004923">
    <property type="entry name" value="FTR1/Fip1/EfeU"/>
</dbReference>
<protein>
    <submittedName>
        <fullName evidence="7">Iron permease</fullName>
    </submittedName>
</protein>
<dbReference type="PANTHER" id="PTHR31632">
    <property type="entry name" value="IRON TRANSPORTER FTH1"/>
    <property type="match status" value="1"/>
</dbReference>
<comment type="similarity">
    <text evidence="2">Belongs to the oxidase-dependent Fe transporter (OFeT) (TC 9.A.10.1) family.</text>
</comment>
<accession>A0AAD9DDJ5</accession>
<organism evidence="7 8">
    <name type="scientific">Skeletonema marinoi</name>
    <dbReference type="NCBI Taxonomy" id="267567"/>
    <lineage>
        <taxon>Eukaryota</taxon>
        <taxon>Sar</taxon>
        <taxon>Stramenopiles</taxon>
        <taxon>Ochrophyta</taxon>
        <taxon>Bacillariophyta</taxon>
        <taxon>Coscinodiscophyceae</taxon>
        <taxon>Thalassiosirophycidae</taxon>
        <taxon>Thalassiosirales</taxon>
        <taxon>Skeletonemataceae</taxon>
        <taxon>Skeletonema</taxon>
        <taxon>Skeletonema marinoi-dohrnii complex</taxon>
    </lineage>
</organism>
<reference evidence="7" key="1">
    <citation type="submission" date="2023-06" db="EMBL/GenBank/DDBJ databases">
        <title>Survivors Of The Sea: Transcriptome response of Skeletonema marinoi to long-term dormancy.</title>
        <authorList>
            <person name="Pinder M.I.M."/>
            <person name="Kourtchenko O."/>
            <person name="Robertson E.K."/>
            <person name="Larsson T."/>
            <person name="Maumus F."/>
            <person name="Osuna-Cruz C.M."/>
            <person name="Vancaester E."/>
            <person name="Stenow R."/>
            <person name="Vandepoele K."/>
            <person name="Ploug H."/>
            <person name="Bruchert V."/>
            <person name="Godhe A."/>
            <person name="Topel M."/>
        </authorList>
    </citation>
    <scope>NUCLEOTIDE SEQUENCE</scope>
    <source>
        <strain evidence="7">R05AC</strain>
    </source>
</reference>
<evidence type="ECO:0000256" key="5">
    <source>
        <dbReference type="ARBA" id="ARBA00023136"/>
    </source>
</evidence>
<gene>
    <name evidence="7" type="ORF">QTG54_005293</name>
</gene>
<evidence type="ECO:0000256" key="6">
    <source>
        <dbReference type="SAM" id="Phobius"/>
    </source>
</evidence>
<evidence type="ECO:0000256" key="2">
    <source>
        <dbReference type="ARBA" id="ARBA00008333"/>
    </source>
</evidence>
<dbReference type="Proteomes" id="UP001224775">
    <property type="component" value="Unassembled WGS sequence"/>
</dbReference>
<dbReference type="PANTHER" id="PTHR31632:SF2">
    <property type="entry name" value="PLASMA MEMBRANE IRON PERMEASE"/>
    <property type="match status" value="1"/>
</dbReference>
<keyword evidence="4 6" id="KW-1133">Transmembrane helix</keyword>
<keyword evidence="5 6" id="KW-0472">Membrane</keyword>